<dbReference type="Proteomes" id="UP001258994">
    <property type="component" value="Chromosome"/>
</dbReference>
<reference evidence="5" key="1">
    <citation type="submission" date="2023-09" db="EMBL/GenBank/DDBJ databases">
        <authorList>
            <person name="Li S."/>
            <person name="Li X."/>
            <person name="Zhang C."/>
            <person name="Zhao Z."/>
        </authorList>
    </citation>
    <scope>NUCLEOTIDE SEQUENCE [LARGE SCALE GENOMIC DNA]</scope>
    <source>
        <strain evidence="5">SQ149</strain>
    </source>
</reference>
<comment type="similarity">
    <text evidence="1">Belongs to the peptidase S8 family.</text>
</comment>
<evidence type="ECO:0000256" key="1">
    <source>
        <dbReference type="PROSITE-ProRule" id="PRU01240"/>
    </source>
</evidence>
<feature type="domain" description="Peptidase S8/S53" evidence="3">
    <location>
        <begin position="860"/>
        <end position="1011"/>
    </location>
</feature>
<feature type="active site" description="Charge relay system" evidence="1">
    <location>
        <position position="359"/>
    </location>
</feature>
<keyword evidence="1" id="KW-0645">Protease</keyword>
<name>A0ABY9TXQ0_9GAMM</name>
<feature type="active site" description="Charge relay system" evidence="1">
    <location>
        <position position="975"/>
    </location>
</feature>
<keyword evidence="2" id="KW-0732">Signal</keyword>
<dbReference type="SUPFAM" id="SSF52025">
    <property type="entry name" value="PA domain"/>
    <property type="match status" value="1"/>
</dbReference>
<keyword evidence="1" id="KW-0378">Hydrolase</keyword>
<dbReference type="PROSITE" id="PS51892">
    <property type="entry name" value="SUBTILASE"/>
    <property type="match status" value="1"/>
</dbReference>
<gene>
    <name evidence="4" type="ORF">RGQ13_06135</name>
</gene>
<dbReference type="EMBL" id="CP134145">
    <property type="protein sequence ID" value="WNC73568.1"/>
    <property type="molecule type" value="Genomic_DNA"/>
</dbReference>
<dbReference type="Gene3D" id="3.40.50.200">
    <property type="entry name" value="Peptidase S8/S53 domain"/>
    <property type="match status" value="2"/>
</dbReference>
<feature type="active site" description="Charge relay system" evidence="1">
    <location>
        <position position="265"/>
    </location>
</feature>
<evidence type="ECO:0000259" key="3">
    <source>
        <dbReference type="Pfam" id="PF00082"/>
    </source>
</evidence>
<evidence type="ECO:0000313" key="5">
    <source>
        <dbReference type="Proteomes" id="UP001258994"/>
    </source>
</evidence>
<evidence type="ECO:0000256" key="2">
    <source>
        <dbReference type="SAM" id="SignalP"/>
    </source>
</evidence>
<dbReference type="InterPro" id="IPR045051">
    <property type="entry name" value="SBT"/>
</dbReference>
<feature type="chain" id="PRO_5046094972" evidence="2">
    <location>
        <begin position="23"/>
        <end position="2086"/>
    </location>
</feature>
<keyword evidence="5" id="KW-1185">Reference proteome</keyword>
<accession>A0ABY9TXQ0</accession>
<sequence length="2086" mass="226544">MNTKKLLLAGFSALYMSGAVSAAELWNADKTELPAHLIKSNLRQQVDIPANAVSSTVNAVKIDRLTGMPESTNVVNRQLTRRDKFVSDPEITGTHDFFIIMEQAPVALYTGGINGLAATHLKTYAKEQQTGLMSTDATTNKVSHGQLKRLQKNTNYLSRVSAYQQYLQQSHQQLVNSAAQLGMQLQIKHQYTNALNAFTVTMNQSQAAELANLSSIRAITPVKTYLTEGIEDASFPSSHQVTNANKVWQLDGGYKGEGMIIGVADTGINPASRSFSEVGDDGYVHQNPLGDGTFLGDCASSEWRSLCNNKLIGVYSYPQVTSWYRSQLARDVVEKRGEEVDLSSNGMMRPDNGIDYVGHGSHTSGIAGGNVVYDVDYLYRQFRAGPGVVGGEEKLGTVTGVAPHANIISYQVCLPGGGGDPMAGCLSDVMVAAIDQALTDGVDVLNWSIGGGSRDPWGDPILLGFLSLKEQGIHVTAAAGNTGGYQQVSNVTPWSLSVAATELGRKQENVGSATLQFSTDGIDFNRVDLGNDLARSISGEVTAPAFLAADMGECINDDCSPAPVCEDDYDMINDMCHLQCTDIQERNTETLVCELKDSQLGADGNKCLVGEKLDGFGTCVDDHSHGFNGVTWESICAGGETVIYPQFEGIGIDPNVEINDSYAQQGFACPTYNIEQCPENHQGFSGASAGKCCAYGVIDDDSLVDRQIWPGHPFNITDSFHGACHGPTGPMNLSNGKTLDELATLSSYAYSNQLMVEDKPIATVQMLAPIAPLLKVFDGDPHCLDFERWKDPLDPSLDFDFNDKIIVCARGDDTVENNIPRLHKAENAGALGAAGMVMYNDNKDYGYNSRISLAVNIKHEDVESGETSYTPFPYIHVGNSTWKKGLGRETLRQNFLDNESIYLTINSVKQRVDYDPKQIKDLAGFSSKGPNRHYPSLMGPSIAAPGVNIYAPFTNDGAFQNKSNSADYAFETGTSMASPHLAGVMALMTQVRPEWSAAERESAVMLSAGQVTGGSWKRINCSGLDIENNIDNTDYSNGNDSELCPEYDEDNIFHQKFIYEAPVIDPETGDFLKDDEDEVIEKTYFSYFKRQKTKSYEAGSGLVDVQAAINSALLMDESHTNFLNADPKKGGDLRQLNLPYLFDGECAGTCRWTRTFTANASGTNTWNIDIETAETSLQIEASPSNFTLQKGQSVTVLFTATMQRATSANSFGTGMVSGEVHLIPENTILASSKLPVGVALVESRLPLIASGVASENIGQFPINNIAPWGSADDLTAKVYQSGAVTYLATNPIDANKVAIQGAGEVTLSDIGSGGTWVGQVDLPTDDTPTNWDWENAANDESVRLLWVDIPVNTKLFGVDVLERIATTSTESGNPGEFWLAGDLFIAIGRDNNGNGEIEFEQEGICLSTSDIMNNNCMLTNPVSGRYWVYLQNVGDKGSKGIFEYLRDTYQYAVTVVTDHESDVFNVVAPQSYDGTSPMSLDLVYDVELNQGDALYGMVELGTSEHNLSNLGAMPIRLNRSEDAFSMQVSNTEIKAGNYIKVDVNYAKNHSGYARSFELDFEVPKGLTYIPYSTGGDPRFVTAYSDGAEGITISGNQPNSYNLLPFYQMTTNVNPNVEEFENHPLAQKYSAMCATPPMGNYFDGSSPNGGYVDMARLNPRAATPPYGSENPDRMGSWKDALRIDVKQLFGFDQETDFNLYDAPNKYNELRVSPMGYIDSGTDYPLFGIPYGDPFSLMYGLPDIRLGPLMIGSHSMQLTTGKEAPADSLDAFDAQGITLGAFMSETNKNILIEWDNAYTIEGQRYSYGSTGVNQNDSYDFQAILDLEYSYEIGSYEIIYAYDNLNMTHSKGSIGFHGMAGVRGVFGPAGGFRNNSVAYDNLEDILHDDLVICFDFIGEDYSKTNFSFWLKVDEDYAGQEIDLTVKTKLNRITKSLTETLTVPGNISVNEIAGLVINQGDVITVPVIYNDLQNSVNVITATSDGLVATVDGNEPGAMLTIDASCDFSGSTSVEVMVADADNANDFATTIVEVVVQETSGFTPTATCNNEEDDTSLKVAGSDDGSSGGSMAYMMLSLLFLLRLVRFKLVK</sequence>
<protein>
    <submittedName>
        <fullName evidence="4">S8 family serine peptidase</fullName>
    </submittedName>
</protein>
<keyword evidence="1" id="KW-0720">Serine protease</keyword>
<proteinExistence type="inferred from homology"/>
<dbReference type="Pfam" id="PF00082">
    <property type="entry name" value="Peptidase_S8"/>
    <property type="match status" value="2"/>
</dbReference>
<dbReference type="PANTHER" id="PTHR10795">
    <property type="entry name" value="PROPROTEIN CONVERTASE SUBTILISIN/KEXIN"/>
    <property type="match status" value="1"/>
</dbReference>
<feature type="domain" description="Peptidase S8/S53" evidence="3">
    <location>
        <begin position="256"/>
        <end position="503"/>
    </location>
</feature>
<feature type="signal peptide" evidence="2">
    <location>
        <begin position="1"/>
        <end position="22"/>
    </location>
</feature>
<dbReference type="SUPFAM" id="SSF52743">
    <property type="entry name" value="Subtilisin-like"/>
    <property type="match status" value="1"/>
</dbReference>
<dbReference type="InterPro" id="IPR036852">
    <property type="entry name" value="Peptidase_S8/S53_dom_sf"/>
</dbReference>
<dbReference type="InterPro" id="IPR046450">
    <property type="entry name" value="PA_dom_sf"/>
</dbReference>
<organism evidence="4 5">
    <name type="scientific">Thalassotalea psychrophila</name>
    <dbReference type="NCBI Taxonomy" id="3065647"/>
    <lineage>
        <taxon>Bacteria</taxon>
        <taxon>Pseudomonadati</taxon>
        <taxon>Pseudomonadota</taxon>
        <taxon>Gammaproteobacteria</taxon>
        <taxon>Alteromonadales</taxon>
        <taxon>Colwelliaceae</taxon>
        <taxon>Thalassotalea</taxon>
    </lineage>
</organism>
<evidence type="ECO:0000313" key="4">
    <source>
        <dbReference type="EMBL" id="WNC73568.1"/>
    </source>
</evidence>
<dbReference type="RefSeq" id="WP_348392680.1">
    <property type="nucleotide sequence ID" value="NZ_CP134145.1"/>
</dbReference>
<dbReference type="Gene3D" id="3.50.30.30">
    <property type="match status" value="2"/>
</dbReference>
<dbReference type="InterPro" id="IPR000209">
    <property type="entry name" value="Peptidase_S8/S53_dom"/>
</dbReference>